<name>A0A0N1P3A1_9EURO</name>
<reference evidence="2 3" key="1">
    <citation type="submission" date="2015-06" db="EMBL/GenBank/DDBJ databases">
        <title>Draft genome of the ant-associated black yeast Phialophora attae CBS 131958.</title>
        <authorList>
            <person name="Moreno L.F."/>
            <person name="Stielow B.J."/>
            <person name="de Hoog S."/>
            <person name="Vicente V.A."/>
            <person name="Weiss V.A."/>
            <person name="de Vries M."/>
            <person name="Cruz L.M."/>
            <person name="Souza E.M."/>
        </authorList>
    </citation>
    <scope>NUCLEOTIDE SEQUENCE [LARGE SCALE GENOMIC DNA]</scope>
    <source>
        <strain evidence="2 3">CBS 131958</strain>
    </source>
</reference>
<evidence type="ECO:0000313" key="2">
    <source>
        <dbReference type="EMBL" id="KPI43644.1"/>
    </source>
</evidence>
<proteinExistence type="predicted"/>
<evidence type="ECO:0000313" key="3">
    <source>
        <dbReference type="Proteomes" id="UP000038010"/>
    </source>
</evidence>
<feature type="transmembrane region" description="Helical" evidence="1">
    <location>
        <begin position="126"/>
        <end position="147"/>
    </location>
</feature>
<dbReference type="RefSeq" id="XP_018003607.1">
    <property type="nucleotide sequence ID" value="XM_018147404.1"/>
</dbReference>
<dbReference type="EMBL" id="LFJN01000005">
    <property type="protein sequence ID" value="KPI43644.1"/>
    <property type="molecule type" value="Genomic_DNA"/>
</dbReference>
<dbReference type="AlphaFoldDB" id="A0A0N1P3A1"/>
<evidence type="ECO:0000256" key="1">
    <source>
        <dbReference type="SAM" id="Phobius"/>
    </source>
</evidence>
<comment type="caution">
    <text evidence="2">The sequence shown here is derived from an EMBL/GenBank/DDBJ whole genome shotgun (WGS) entry which is preliminary data.</text>
</comment>
<sequence>MKWYQKVSAAGAMGIASASLLIGIGDNVDKSPHLGVTRPGATSTTDRKAQLKKVVDQYLASTIALTGGISFLIAARLYKRVKPFRLYATASAFMLAIIPCNYLLLHRTPRTESQKSNMLERVSNRKWELAIFRTLLGTVAAAFGIYAKATA</sequence>
<keyword evidence="3" id="KW-1185">Reference proteome</keyword>
<protein>
    <submittedName>
        <fullName evidence="2">Uncharacterized protein</fullName>
    </submittedName>
</protein>
<feature type="transmembrane region" description="Helical" evidence="1">
    <location>
        <begin position="58"/>
        <end position="78"/>
    </location>
</feature>
<keyword evidence="1" id="KW-0812">Transmembrane</keyword>
<dbReference type="GeneID" id="28739284"/>
<organism evidence="2 3">
    <name type="scientific">Cyphellophora attinorum</name>
    <dbReference type="NCBI Taxonomy" id="1664694"/>
    <lineage>
        <taxon>Eukaryota</taxon>
        <taxon>Fungi</taxon>
        <taxon>Dikarya</taxon>
        <taxon>Ascomycota</taxon>
        <taxon>Pezizomycotina</taxon>
        <taxon>Eurotiomycetes</taxon>
        <taxon>Chaetothyriomycetidae</taxon>
        <taxon>Chaetothyriales</taxon>
        <taxon>Cyphellophoraceae</taxon>
        <taxon>Cyphellophora</taxon>
    </lineage>
</organism>
<keyword evidence="1" id="KW-0472">Membrane</keyword>
<feature type="transmembrane region" description="Helical" evidence="1">
    <location>
        <begin position="84"/>
        <end position="105"/>
    </location>
</feature>
<keyword evidence="1" id="KW-1133">Transmembrane helix</keyword>
<dbReference type="Proteomes" id="UP000038010">
    <property type="component" value="Unassembled WGS sequence"/>
</dbReference>
<gene>
    <name evidence="2" type="ORF">AB675_7065</name>
</gene>
<dbReference type="VEuPathDB" id="FungiDB:AB675_7065"/>
<accession>A0A0N1P3A1</accession>